<dbReference type="EMBL" id="AEUD01000021">
    <property type="protein sequence ID" value="EGD53547.1"/>
    <property type="molecule type" value="Genomic_DNA"/>
</dbReference>
<gene>
    <name evidence="1" type="ORF">SCNU_18522</name>
</gene>
<reference evidence="1 2" key="1">
    <citation type="journal article" date="2011" name="J. Bacteriol.">
        <title>Draft Genome Sequence of Gordonia neofelifaecis NRRL B-59395, a Cholesterol-Degrading Actinomycete.</title>
        <authorList>
            <person name="Ge F."/>
            <person name="Li W."/>
            <person name="Chen G."/>
            <person name="Liu Y."/>
            <person name="Zhang G."/>
            <person name="Yong B."/>
            <person name="Wang Q."/>
            <person name="Wang N."/>
            <person name="Huang Z."/>
            <person name="Li W."/>
            <person name="Wang J."/>
            <person name="Wu C."/>
            <person name="Xie Q."/>
            <person name="Liu G."/>
        </authorList>
    </citation>
    <scope>NUCLEOTIDE SEQUENCE [LARGE SCALE GENOMIC DNA]</scope>
    <source>
        <strain evidence="1 2">NRRL B-59395</strain>
    </source>
</reference>
<comment type="caution">
    <text evidence="1">The sequence shown here is derived from an EMBL/GenBank/DDBJ whole genome shotgun (WGS) entry which is preliminary data.</text>
</comment>
<dbReference type="AlphaFoldDB" id="F1YP42"/>
<sequence>MSADLVLPHAEWMPRARAHRDRIESLIEPYSTARRQGRKHPVIDFLFTYYSARPGQVTRWHPGYGAGLAQGQRYDGLRGYHVDRDGTARVTRDHLSSRRSLLTATVAMARATAGRAPRFGCFGLHEWAMVYRTDETRHEVPLRLGSAGTDAVVRAHPIRCTHFDAFRFFTDDAVPLNATPLTRAAAIDNEQPGCLHANMDLYRYALRLTPLVPGELLADCFELALHARELDMRASPYDLAEYGYRPVPIETPDGRAQYVREQAALARRGAELREALVTTCDELLTAADLE</sequence>
<accession>F1YP42</accession>
<dbReference type="STRING" id="644548.SCNU_18522"/>
<proteinExistence type="predicted"/>
<protein>
    <recommendedName>
        <fullName evidence="3">3-methyladenine DNA glycosylase</fullName>
    </recommendedName>
</protein>
<evidence type="ECO:0000313" key="2">
    <source>
        <dbReference type="Proteomes" id="UP000035065"/>
    </source>
</evidence>
<evidence type="ECO:0000313" key="1">
    <source>
        <dbReference type="EMBL" id="EGD53547.1"/>
    </source>
</evidence>
<dbReference type="eggNOG" id="ENOG502Z7SZ">
    <property type="taxonomic scope" value="Bacteria"/>
</dbReference>
<keyword evidence="2" id="KW-1185">Reference proteome</keyword>
<dbReference type="Proteomes" id="UP000035065">
    <property type="component" value="Unassembled WGS sequence"/>
</dbReference>
<dbReference type="OrthoDB" id="9790578at2"/>
<evidence type="ECO:0008006" key="3">
    <source>
        <dbReference type="Google" id="ProtNLM"/>
    </source>
</evidence>
<organism evidence="1 2">
    <name type="scientific">Gordonia neofelifaecis NRRL B-59395</name>
    <dbReference type="NCBI Taxonomy" id="644548"/>
    <lineage>
        <taxon>Bacteria</taxon>
        <taxon>Bacillati</taxon>
        <taxon>Actinomycetota</taxon>
        <taxon>Actinomycetes</taxon>
        <taxon>Mycobacteriales</taxon>
        <taxon>Gordoniaceae</taxon>
        <taxon>Gordonia</taxon>
    </lineage>
</organism>
<dbReference type="RefSeq" id="WP_009680897.1">
    <property type="nucleotide sequence ID" value="NZ_AEUD01000021.1"/>
</dbReference>
<name>F1YP42_9ACTN</name>